<dbReference type="AlphaFoldDB" id="A0A1I3DX26"/>
<dbReference type="PROSITE" id="PS51664">
    <property type="entry name" value="YCAO"/>
    <property type="match status" value="1"/>
</dbReference>
<name>A0A1I3DX26_9RHOB</name>
<dbReference type="RefSeq" id="WP_074970316.1">
    <property type="nucleotide sequence ID" value="NZ_CBCRYP010000040.1"/>
</dbReference>
<organism evidence="2 3">
    <name type="scientific">Paracoccus aminovorans</name>
    <dbReference type="NCBI Taxonomy" id="34004"/>
    <lineage>
        <taxon>Bacteria</taxon>
        <taxon>Pseudomonadati</taxon>
        <taxon>Pseudomonadota</taxon>
        <taxon>Alphaproteobacteria</taxon>
        <taxon>Rhodobacterales</taxon>
        <taxon>Paracoccaceae</taxon>
        <taxon>Paracoccus</taxon>
    </lineage>
</organism>
<sequence>MDQLCRRSQDLTASWQRHDWRESFFAPGLVILQALTQDGRTASGAGATRDEAFGRCLGETAEILALARHRRGGGGFDPWRDGIAAHPDPVLACAAARNEACERAAVADWWLGHEPAAPVSAAWIAQAGIAAGLDAMRQGAALRRRTDWWQIRSGCEPCVMVCRSVSLEGQDPILGFGCHEDPVVAAEKALRELLLMEMNLMELLAARGTGDESGLQEVRARIRGYALHAPRLFPDAAEELPAAPCALVRDFQPQPECREISECGDEFSVWLCRPGTPSPLFTEATGLPYL</sequence>
<evidence type="ECO:0000313" key="2">
    <source>
        <dbReference type="EMBL" id="SFH91304.1"/>
    </source>
</evidence>
<reference evidence="2 3" key="1">
    <citation type="submission" date="2016-10" db="EMBL/GenBank/DDBJ databases">
        <authorList>
            <person name="de Groot N.N."/>
        </authorList>
    </citation>
    <scope>NUCLEOTIDE SEQUENCE [LARGE SCALE GENOMIC DNA]</scope>
    <source>
        <strain evidence="2 3">DSM 8537</strain>
    </source>
</reference>
<evidence type="ECO:0000259" key="1">
    <source>
        <dbReference type="PROSITE" id="PS51664"/>
    </source>
</evidence>
<protein>
    <submittedName>
        <fullName evidence="2">YcaO-like family protein</fullName>
    </submittedName>
</protein>
<dbReference type="InterPro" id="IPR003776">
    <property type="entry name" value="YcaO-like_dom"/>
</dbReference>
<evidence type="ECO:0000313" key="3">
    <source>
        <dbReference type="Proteomes" id="UP000183635"/>
    </source>
</evidence>
<dbReference type="OrthoDB" id="7771088at2"/>
<dbReference type="EMBL" id="FOPU01000043">
    <property type="protein sequence ID" value="SFH91304.1"/>
    <property type="molecule type" value="Genomic_DNA"/>
</dbReference>
<keyword evidence="3" id="KW-1185">Reference proteome</keyword>
<dbReference type="Gene3D" id="3.30.160.660">
    <property type="match status" value="1"/>
</dbReference>
<gene>
    <name evidence="2" type="ORF">SAMN04488021_1436</name>
</gene>
<accession>A0A1I3DX26</accession>
<dbReference type="Pfam" id="PF02624">
    <property type="entry name" value="YcaO"/>
    <property type="match status" value="1"/>
</dbReference>
<feature type="domain" description="YcaO" evidence="1">
    <location>
        <begin position="1"/>
        <end position="290"/>
    </location>
</feature>
<dbReference type="Proteomes" id="UP000183635">
    <property type="component" value="Unassembled WGS sequence"/>
</dbReference>
<proteinExistence type="predicted"/>
<dbReference type="STRING" id="34004.SAMN04488021_1436"/>